<accession>A0A3Q3EUP1</accession>
<reference evidence="1" key="2">
    <citation type="submission" date="2025-09" db="UniProtKB">
        <authorList>
            <consortium name="Ensembl"/>
        </authorList>
    </citation>
    <scope>IDENTIFICATION</scope>
</reference>
<dbReference type="AlphaFoldDB" id="A0A3Q3EUP1"/>
<reference evidence="1" key="1">
    <citation type="submission" date="2025-08" db="UniProtKB">
        <authorList>
            <consortium name="Ensembl"/>
        </authorList>
    </citation>
    <scope>IDENTIFICATION</scope>
</reference>
<protein>
    <submittedName>
        <fullName evidence="1">Uncharacterized protein</fullName>
    </submittedName>
</protein>
<proteinExistence type="predicted"/>
<sequence length="41" mass="4776">MSLCLLCQVTRGMFGANRKNLYYTQQSMFPPHRPDKDVSQL</sequence>
<name>A0A3Q3EUP1_9LABR</name>
<evidence type="ECO:0000313" key="2">
    <source>
        <dbReference type="Proteomes" id="UP000261660"/>
    </source>
</evidence>
<dbReference type="InParanoid" id="A0A3Q3EUP1"/>
<evidence type="ECO:0000313" key="1">
    <source>
        <dbReference type="Ensembl" id="ENSLBEP00000011136.1"/>
    </source>
</evidence>
<organism evidence="1 2">
    <name type="scientific">Labrus bergylta</name>
    <name type="common">ballan wrasse</name>
    <dbReference type="NCBI Taxonomy" id="56723"/>
    <lineage>
        <taxon>Eukaryota</taxon>
        <taxon>Metazoa</taxon>
        <taxon>Chordata</taxon>
        <taxon>Craniata</taxon>
        <taxon>Vertebrata</taxon>
        <taxon>Euteleostomi</taxon>
        <taxon>Actinopterygii</taxon>
        <taxon>Neopterygii</taxon>
        <taxon>Teleostei</taxon>
        <taxon>Neoteleostei</taxon>
        <taxon>Acanthomorphata</taxon>
        <taxon>Eupercaria</taxon>
        <taxon>Labriformes</taxon>
        <taxon>Labridae</taxon>
        <taxon>Labrus</taxon>
    </lineage>
</organism>
<keyword evidence="2" id="KW-1185">Reference proteome</keyword>
<dbReference type="Ensembl" id="ENSLBET00000011718.1">
    <property type="protein sequence ID" value="ENSLBEP00000011136.1"/>
    <property type="gene ID" value="ENSLBEG00000008576.1"/>
</dbReference>
<dbReference type="GeneTree" id="ENSGT01120000277957"/>
<dbReference type="Proteomes" id="UP000261660">
    <property type="component" value="Unplaced"/>
</dbReference>